<organism evidence="2">
    <name type="scientific">marine metagenome</name>
    <dbReference type="NCBI Taxonomy" id="408172"/>
    <lineage>
        <taxon>unclassified sequences</taxon>
        <taxon>metagenomes</taxon>
        <taxon>ecological metagenomes</taxon>
    </lineage>
</organism>
<sequence>MKKLLLLAPLSIGLIITLLFLFPLGKGIDVVDIICLCAFLILAYGFYLAIYSKYSKAGILLTVIAFIPFLIFILITLGFVLSGSDAHFLEGRR</sequence>
<reference evidence="2" key="1">
    <citation type="submission" date="2018-05" db="EMBL/GenBank/DDBJ databases">
        <authorList>
            <person name="Lanie J.A."/>
            <person name="Ng W.-L."/>
            <person name="Kazmierczak K.M."/>
            <person name="Andrzejewski T.M."/>
            <person name="Davidsen T.M."/>
            <person name="Wayne K.J."/>
            <person name="Tettelin H."/>
            <person name="Glass J.I."/>
            <person name="Rusch D."/>
            <person name="Podicherti R."/>
            <person name="Tsui H.-C.T."/>
            <person name="Winkler M.E."/>
        </authorList>
    </citation>
    <scope>NUCLEOTIDE SEQUENCE</scope>
</reference>
<dbReference type="EMBL" id="UINC01208312">
    <property type="protein sequence ID" value="SVE30790.1"/>
    <property type="molecule type" value="Genomic_DNA"/>
</dbReference>
<feature type="transmembrane region" description="Helical" evidence="1">
    <location>
        <begin position="57"/>
        <end position="81"/>
    </location>
</feature>
<name>A0A383CFB8_9ZZZZ</name>
<dbReference type="AlphaFoldDB" id="A0A383CFB8"/>
<keyword evidence="1" id="KW-0472">Membrane</keyword>
<feature type="transmembrane region" description="Helical" evidence="1">
    <location>
        <begin position="31"/>
        <end position="50"/>
    </location>
</feature>
<keyword evidence="1" id="KW-1133">Transmembrane helix</keyword>
<evidence type="ECO:0000313" key="2">
    <source>
        <dbReference type="EMBL" id="SVE30790.1"/>
    </source>
</evidence>
<gene>
    <name evidence="2" type="ORF">METZ01_LOCUS483644</name>
</gene>
<keyword evidence="1" id="KW-0812">Transmembrane</keyword>
<accession>A0A383CFB8</accession>
<evidence type="ECO:0000256" key="1">
    <source>
        <dbReference type="SAM" id="Phobius"/>
    </source>
</evidence>
<proteinExistence type="predicted"/>
<protein>
    <submittedName>
        <fullName evidence="2">Uncharacterized protein</fullName>
    </submittedName>
</protein>